<dbReference type="GO" id="GO:0006897">
    <property type="term" value="P:endocytosis"/>
    <property type="evidence" value="ECO:0007669"/>
    <property type="project" value="UniProtKB-KW"/>
</dbReference>
<dbReference type="InterPro" id="IPR036691">
    <property type="entry name" value="Endo/exonu/phosph_ase_sf"/>
</dbReference>
<keyword evidence="13" id="KW-1185">Reference proteome</keyword>
<dbReference type="GO" id="GO:0005737">
    <property type="term" value="C:cytoplasm"/>
    <property type="evidence" value="ECO:0007669"/>
    <property type="project" value="UniProtKB-SubCell"/>
</dbReference>
<dbReference type="Pfam" id="PF22669">
    <property type="entry name" value="Exo_endo_phos2"/>
    <property type="match status" value="1"/>
</dbReference>
<evidence type="ECO:0000313" key="13">
    <source>
        <dbReference type="Proteomes" id="UP000000598"/>
    </source>
</evidence>
<dbReference type="PANTHER" id="PTHR11200:SF269">
    <property type="entry name" value="PHOSPHATIDYLINOSITOL 4,5-BISPHOSPHATE 5-PHOSPHATASE INP51"/>
    <property type="match status" value="1"/>
</dbReference>
<evidence type="ECO:0000256" key="9">
    <source>
        <dbReference type="ARBA" id="ARBA00022927"/>
    </source>
</evidence>
<comment type="similarity">
    <text evidence="3">In the central section; belongs to the inositol 1,4,5-trisphosphate 5-phosphatase family.</text>
</comment>
<evidence type="ECO:0000259" key="11">
    <source>
        <dbReference type="PROSITE" id="PS50275"/>
    </source>
</evidence>
<dbReference type="FunFam" id="3.60.10.10:FF:000029">
    <property type="entry name" value="Inositol polyphosphate 5-phosphatase"/>
    <property type="match status" value="1"/>
</dbReference>
<dbReference type="InterPro" id="IPR002013">
    <property type="entry name" value="SAC_dom"/>
</dbReference>
<feature type="compositionally biased region" description="Polar residues" evidence="10">
    <location>
        <begin position="911"/>
        <end position="921"/>
    </location>
</feature>
<evidence type="ECO:0000256" key="4">
    <source>
        <dbReference type="ARBA" id="ARBA00013044"/>
    </source>
</evidence>
<dbReference type="AlphaFoldDB" id="Q6CQV9"/>
<reference evidence="12 13" key="1">
    <citation type="journal article" date="2004" name="Nature">
        <title>Genome evolution in yeasts.</title>
        <authorList>
            <consortium name="Genolevures"/>
            <person name="Dujon B."/>
            <person name="Sherman D."/>
            <person name="Fischer G."/>
            <person name="Durrens P."/>
            <person name="Casaregola S."/>
            <person name="Lafontaine I."/>
            <person name="de Montigny J."/>
            <person name="Marck C."/>
            <person name="Neuveglise C."/>
            <person name="Talla E."/>
            <person name="Goffard N."/>
            <person name="Frangeul L."/>
            <person name="Aigle M."/>
            <person name="Anthouard V."/>
            <person name="Babour A."/>
            <person name="Barbe V."/>
            <person name="Barnay S."/>
            <person name="Blanchin S."/>
            <person name="Beckerich J.M."/>
            <person name="Beyne E."/>
            <person name="Bleykasten C."/>
            <person name="Boisrame A."/>
            <person name="Boyer J."/>
            <person name="Cattolico L."/>
            <person name="Confanioleri F."/>
            <person name="de Daruvar A."/>
            <person name="Despons L."/>
            <person name="Fabre E."/>
            <person name="Fairhead C."/>
            <person name="Ferry-Dumazet H."/>
            <person name="Groppi A."/>
            <person name="Hantraye F."/>
            <person name="Hennequin C."/>
            <person name="Jauniaux N."/>
            <person name="Joyet P."/>
            <person name="Kachouri R."/>
            <person name="Kerrest A."/>
            <person name="Koszul R."/>
            <person name="Lemaire M."/>
            <person name="Lesur I."/>
            <person name="Ma L."/>
            <person name="Muller H."/>
            <person name="Nicaud J.M."/>
            <person name="Nikolski M."/>
            <person name="Oztas S."/>
            <person name="Ozier-Kalogeropoulos O."/>
            <person name="Pellenz S."/>
            <person name="Potier S."/>
            <person name="Richard G.F."/>
            <person name="Straub M.L."/>
            <person name="Suleau A."/>
            <person name="Swennene D."/>
            <person name="Tekaia F."/>
            <person name="Wesolowski-Louvel M."/>
            <person name="Westhof E."/>
            <person name="Wirth B."/>
            <person name="Zeniou-Meyer M."/>
            <person name="Zivanovic I."/>
            <person name="Bolotin-Fukuhara M."/>
            <person name="Thierry A."/>
            <person name="Bouchier C."/>
            <person name="Caudron B."/>
            <person name="Scarpelli C."/>
            <person name="Gaillardin C."/>
            <person name="Weissenbach J."/>
            <person name="Wincker P."/>
            <person name="Souciet J.L."/>
        </authorList>
    </citation>
    <scope>NUCLEOTIDE SEQUENCE [LARGE SCALE GENOMIC DNA]</scope>
    <source>
        <strain evidence="13">ATCC 8585 / CBS 2359 / DSM 70799 / NBRC 1267 / NRRL Y-1140 / WM37</strain>
    </source>
</reference>
<keyword evidence="7" id="KW-0254">Endocytosis</keyword>
<dbReference type="eggNOG" id="KOG0566">
    <property type="taxonomic scope" value="Eukaryota"/>
</dbReference>
<protein>
    <recommendedName>
        <fullName evidence="4">phosphoinositide 5-phosphatase</fullName>
        <ecNumber evidence="4">3.1.3.36</ecNumber>
    </recommendedName>
</protein>
<dbReference type="SUPFAM" id="SSF56219">
    <property type="entry name" value="DNase I-like"/>
    <property type="match status" value="1"/>
</dbReference>
<dbReference type="Pfam" id="PF02383">
    <property type="entry name" value="Syja_N"/>
    <property type="match status" value="1"/>
</dbReference>
<dbReference type="GO" id="GO:0043813">
    <property type="term" value="F:phosphatidylinositol-3,5-bisphosphate 5-phosphatase activity"/>
    <property type="evidence" value="ECO:0007669"/>
    <property type="project" value="TreeGrafter"/>
</dbReference>
<gene>
    <name evidence="12" type="ORF">KLLA0_D13860g</name>
</gene>
<accession>Q6CQV9</accession>
<keyword evidence="6" id="KW-0963">Cytoplasm</keyword>
<dbReference type="EMBL" id="CR382124">
    <property type="protein sequence ID" value="CAH00776.1"/>
    <property type="molecule type" value="Genomic_DNA"/>
</dbReference>
<keyword evidence="8" id="KW-0378">Hydrolase</keyword>
<dbReference type="GO" id="GO:0015031">
    <property type="term" value="P:protein transport"/>
    <property type="evidence" value="ECO:0007669"/>
    <property type="project" value="UniProtKB-KW"/>
</dbReference>
<comment type="subcellular location">
    <subcellularLocation>
        <location evidence="1">Cytoplasm</location>
    </subcellularLocation>
</comment>
<keyword evidence="9" id="KW-0653">Protein transport</keyword>
<dbReference type="GO" id="GO:0004439">
    <property type="term" value="F:phosphatidylinositol-4,5-bisphosphate 5-phosphatase activity"/>
    <property type="evidence" value="ECO:0007669"/>
    <property type="project" value="UniProtKB-EC"/>
</dbReference>
<dbReference type="STRING" id="284590.Q6CQV9"/>
<feature type="region of interest" description="Disordered" evidence="10">
    <location>
        <begin position="907"/>
        <end position="941"/>
    </location>
</feature>
<sequence length="941" mass="108076">MKVYLRKSPRAIALVSNGYVLIFEKRQNSTSSFLKGGSPKVTVQSVLESAFDTEPYTQLNHTTFTALFGLITVKGQVFIGIITSNKKVGSPRWKLNEQDKVIEEETIYQILNINFYCIDSDKYDSMFQDLSDIGYERQLTEHPCGHLKMLISDGSFYYSNDFDITNSLQERGLVHRIEYTIDNQDQRYVWNYNQISEIVQLRSRIAVQERPYFDSGSFLVFLVRGFCQTITDGISSSCTLISRISTEGMNNLSEFKGIDQSGKVSNFVETEIIVQTRRNVFSYTMTGGDIPLNWELVEGQFLHGKKPKLLSKASTVQPSFDLHFDELMSKYGVVSIVNVSKPKNDAYEAMINTYQKCASSKGIDLTLIEDSTSALNRIPHRIIYLLQQKIYEFGSFAYDMDKKIYVGKQTGVFRISAVNLFKKLNIVEKVISADVLELTINELEEKDISSDFWKSHDSLWKSNDFWLERLNSKHSKNPSKYKKIYRGLFDPSAIVALYDPLHIYVTRFLRQRRHEYTFEKEISIFAGTFNVNGKLSKEKLEGWLKPENESPDLYVIGLEEIVELSPGHMLATDPYIKTFWEKKLLSEINSYNDKKYHAVFNSQLGGLALLVFTDEENKSRIKHIEGDMKKTGFGGISSNKGAIAVHLWLSNTKFCFVVSHLSAGLENVEQRHNDYKSIAKHIRFSKGTRIKDHDGVIWMGDFNFRILLSNDDVRQAIIDKNYHRLFEKDQLNQQMISGESFPFFDEMEITFPPTYKFNPGTDVYDTSEKMRIPAWTDRILSRGEILRQELYGSAEDIVFSDHRPVYGLFTAKLTVIDEPKKAKLVASIKDSINETLKDLTEEEKLAYLEENDILASKEEYSSSNPATANEPKKNKKLPPPSSDQHKWWVGNGKQAKVSLQVNPKKYILNPERSSNPFQQSELPVFMERGQLSESDLQNKME</sequence>
<evidence type="ECO:0000256" key="2">
    <source>
        <dbReference type="ARBA" id="ARBA00008943"/>
    </source>
</evidence>
<evidence type="ECO:0000256" key="8">
    <source>
        <dbReference type="ARBA" id="ARBA00022801"/>
    </source>
</evidence>
<proteinExistence type="inferred from homology"/>
<evidence type="ECO:0000256" key="6">
    <source>
        <dbReference type="ARBA" id="ARBA00022490"/>
    </source>
</evidence>
<evidence type="ECO:0000256" key="10">
    <source>
        <dbReference type="SAM" id="MobiDB-lite"/>
    </source>
</evidence>
<feature type="region of interest" description="Disordered" evidence="10">
    <location>
        <begin position="857"/>
        <end position="887"/>
    </location>
</feature>
<dbReference type="PROSITE" id="PS50275">
    <property type="entry name" value="SAC"/>
    <property type="match status" value="1"/>
</dbReference>
<keyword evidence="5" id="KW-0813">Transport</keyword>
<organism evidence="12 13">
    <name type="scientific">Kluyveromyces lactis (strain ATCC 8585 / CBS 2359 / DSM 70799 / NBRC 1267 / NRRL Y-1140 / WM37)</name>
    <name type="common">Yeast</name>
    <name type="synonym">Candida sphaerica</name>
    <dbReference type="NCBI Taxonomy" id="284590"/>
    <lineage>
        <taxon>Eukaryota</taxon>
        <taxon>Fungi</taxon>
        <taxon>Dikarya</taxon>
        <taxon>Ascomycota</taxon>
        <taxon>Saccharomycotina</taxon>
        <taxon>Saccharomycetes</taxon>
        <taxon>Saccharomycetales</taxon>
        <taxon>Saccharomycetaceae</taxon>
        <taxon>Kluyveromyces</taxon>
    </lineage>
</organism>
<dbReference type="KEGG" id="kla:KLLA0_D13860g"/>
<evidence type="ECO:0000256" key="1">
    <source>
        <dbReference type="ARBA" id="ARBA00004496"/>
    </source>
</evidence>
<evidence type="ECO:0000313" key="12">
    <source>
        <dbReference type="EMBL" id="CAH00776.1"/>
    </source>
</evidence>
<dbReference type="InterPro" id="IPR046985">
    <property type="entry name" value="IP5"/>
</dbReference>
<dbReference type="InterPro" id="IPR000300">
    <property type="entry name" value="IPPc"/>
</dbReference>
<dbReference type="GO" id="GO:0016020">
    <property type="term" value="C:membrane"/>
    <property type="evidence" value="ECO:0007669"/>
    <property type="project" value="TreeGrafter"/>
</dbReference>
<comment type="similarity">
    <text evidence="2">Belongs to the synaptojanin family.</text>
</comment>
<dbReference type="SMART" id="SM00128">
    <property type="entry name" value="IPPc"/>
    <property type="match status" value="1"/>
</dbReference>
<evidence type="ECO:0000256" key="3">
    <source>
        <dbReference type="ARBA" id="ARBA00009678"/>
    </source>
</evidence>
<feature type="domain" description="SAC" evidence="11">
    <location>
        <begin position="147"/>
        <end position="473"/>
    </location>
</feature>
<dbReference type="InParanoid" id="Q6CQV9"/>
<dbReference type="PANTHER" id="PTHR11200">
    <property type="entry name" value="INOSITOL 5-PHOSPHATASE"/>
    <property type="match status" value="1"/>
</dbReference>
<dbReference type="OMA" id="KWWIGNG"/>
<dbReference type="Gene3D" id="3.60.10.10">
    <property type="entry name" value="Endonuclease/exonuclease/phosphatase"/>
    <property type="match status" value="1"/>
</dbReference>
<dbReference type="EC" id="3.1.3.36" evidence="4"/>
<dbReference type="FunCoup" id="Q6CQV9">
    <property type="interactions" value="46"/>
</dbReference>
<dbReference type="Proteomes" id="UP000000598">
    <property type="component" value="Chromosome D"/>
</dbReference>
<evidence type="ECO:0000256" key="5">
    <source>
        <dbReference type="ARBA" id="ARBA00022448"/>
    </source>
</evidence>
<evidence type="ECO:0000256" key="7">
    <source>
        <dbReference type="ARBA" id="ARBA00022583"/>
    </source>
</evidence>
<dbReference type="HOGENOM" id="CLU_003016_2_1_1"/>
<dbReference type="PaxDb" id="284590-Q6CQV9"/>
<dbReference type="GO" id="GO:0046856">
    <property type="term" value="P:phosphatidylinositol dephosphorylation"/>
    <property type="evidence" value="ECO:0007669"/>
    <property type="project" value="InterPro"/>
</dbReference>
<name>Q6CQV9_KLULA</name>